<dbReference type="EMBL" id="JBHSDU010000003">
    <property type="protein sequence ID" value="MFC4309244.1"/>
    <property type="molecule type" value="Genomic_DNA"/>
</dbReference>
<dbReference type="Gene3D" id="3.40.710.10">
    <property type="entry name" value="DD-peptidase/beta-lactamase superfamily"/>
    <property type="match status" value="1"/>
</dbReference>
<dbReference type="Proteomes" id="UP001595904">
    <property type="component" value="Unassembled WGS sequence"/>
</dbReference>
<dbReference type="EC" id="3.-.-.-" evidence="3"/>
<comment type="caution">
    <text evidence="3">The sequence shown here is derived from an EMBL/GenBank/DDBJ whole genome shotgun (WGS) entry which is preliminary data.</text>
</comment>
<feature type="chain" id="PRO_5047145977" evidence="1">
    <location>
        <begin position="22"/>
        <end position="341"/>
    </location>
</feature>
<proteinExistence type="predicted"/>
<dbReference type="RefSeq" id="WP_380596305.1">
    <property type="nucleotide sequence ID" value="NZ_JBHSDU010000003.1"/>
</dbReference>
<dbReference type="SUPFAM" id="SSF56601">
    <property type="entry name" value="beta-lactamase/transpeptidase-like"/>
    <property type="match status" value="1"/>
</dbReference>
<keyword evidence="1" id="KW-0732">Signal</keyword>
<name>A0ABV8SNQ6_9GAMM</name>
<sequence>MKYFAAMLFAILLALSFTSSAEPLQPAQELAAEVAAGEHAGIESFIMQVDGNVVGRAVADTLEKRPPDLRSATKSITALLIGIAIDKGAIPSVQTKVMDLLPTRRTTFEKDPCKAAMTLEDLLTMRSGLDCNDWDPKSPGHEDKMYREQDWVAFWSEQKMRADPGKEFSYCTGNVVALGEILAAAVSMSADAFALKNLFIPIEARRAEWRYFDNKRGVDTGGHLRLGPDDLLKIGDVVLKRGMYKQTRIVSEAWIDAMTQERTNIPNVNQRYGYLWWLDHTKDPKLPQTRLWWAQGNGGSFLIVMPELRSVVVVTATRFNKPDMLEPMFWLRDRLLPAMAQ</sequence>
<evidence type="ECO:0000313" key="4">
    <source>
        <dbReference type="Proteomes" id="UP001595904"/>
    </source>
</evidence>
<dbReference type="PANTHER" id="PTHR43283">
    <property type="entry name" value="BETA-LACTAMASE-RELATED"/>
    <property type="match status" value="1"/>
</dbReference>
<dbReference type="Pfam" id="PF00144">
    <property type="entry name" value="Beta-lactamase"/>
    <property type="match status" value="1"/>
</dbReference>
<dbReference type="InterPro" id="IPR001466">
    <property type="entry name" value="Beta-lactam-related"/>
</dbReference>
<keyword evidence="4" id="KW-1185">Reference proteome</keyword>
<evidence type="ECO:0000313" key="3">
    <source>
        <dbReference type="EMBL" id="MFC4309244.1"/>
    </source>
</evidence>
<dbReference type="InterPro" id="IPR050789">
    <property type="entry name" value="Diverse_Enzym_Activities"/>
</dbReference>
<evidence type="ECO:0000256" key="1">
    <source>
        <dbReference type="SAM" id="SignalP"/>
    </source>
</evidence>
<dbReference type="GO" id="GO:0016787">
    <property type="term" value="F:hydrolase activity"/>
    <property type="evidence" value="ECO:0007669"/>
    <property type="project" value="UniProtKB-KW"/>
</dbReference>
<reference evidence="4" key="1">
    <citation type="journal article" date="2019" name="Int. J. Syst. Evol. Microbiol.">
        <title>The Global Catalogue of Microorganisms (GCM) 10K type strain sequencing project: providing services to taxonomists for standard genome sequencing and annotation.</title>
        <authorList>
            <consortium name="The Broad Institute Genomics Platform"/>
            <consortium name="The Broad Institute Genome Sequencing Center for Infectious Disease"/>
            <person name="Wu L."/>
            <person name="Ma J."/>
        </authorList>
    </citation>
    <scope>NUCLEOTIDE SEQUENCE [LARGE SCALE GENOMIC DNA]</scope>
    <source>
        <strain evidence="4">CGMCC 1.10759</strain>
    </source>
</reference>
<feature type="signal peptide" evidence="1">
    <location>
        <begin position="1"/>
        <end position="21"/>
    </location>
</feature>
<protein>
    <submittedName>
        <fullName evidence="3">Serine hydrolase domain-containing protein</fullName>
        <ecNumber evidence="3">3.-.-.-</ecNumber>
    </submittedName>
</protein>
<gene>
    <name evidence="3" type="ORF">ACFPN2_09145</name>
</gene>
<organism evidence="3 4">
    <name type="scientific">Steroidobacter flavus</name>
    <dbReference type="NCBI Taxonomy" id="1842136"/>
    <lineage>
        <taxon>Bacteria</taxon>
        <taxon>Pseudomonadati</taxon>
        <taxon>Pseudomonadota</taxon>
        <taxon>Gammaproteobacteria</taxon>
        <taxon>Steroidobacterales</taxon>
        <taxon>Steroidobacteraceae</taxon>
        <taxon>Steroidobacter</taxon>
    </lineage>
</organism>
<accession>A0ABV8SNQ6</accession>
<keyword evidence="3" id="KW-0378">Hydrolase</keyword>
<evidence type="ECO:0000259" key="2">
    <source>
        <dbReference type="Pfam" id="PF00144"/>
    </source>
</evidence>
<dbReference type="PANTHER" id="PTHR43283:SF7">
    <property type="entry name" value="BETA-LACTAMASE-RELATED DOMAIN-CONTAINING PROTEIN"/>
    <property type="match status" value="1"/>
</dbReference>
<dbReference type="InterPro" id="IPR012338">
    <property type="entry name" value="Beta-lactam/transpept-like"/>
</dbReference>
<feature type="domain" description="Beta-lactamase-related" evidence="2">
    <location>
        <begin position="67"/>
        <end position="323"/>
    </location>
</feature>